<organism evidence="2 3">
    <name type="scientific">Cupriavidus basilensis</name>
    <dbReference type="NCBI Taxonomy" id="68895"/>
    <lineage>
        <taxon>Bacteria</taxon>
        <taxon>Pseudomonadati</taxon>
        <taxon>Pseudomonadota</taxon>
        <taxon>Betaproteobacteria</taxon>
        <taxon>Burkholderiales</taxon>
        <taxon>Burkholderiaceae</taxon>
        <taxon>Cupriavidus</taxon>
    </lineage>
</organism>
<reference evidence="2 3" key="1">
    <citation type="journal article" date="2015" name="Genome Announc.">
        <title>Complete Genome Sequence of Cupriavidus basilensis 4G11, Isolated from the Oak Ridge Field Research Center Site.</title>
        <authorList>
            <person name="Ray J."/>
            <person name="Waters R.J."/>
            <person name="Skerker J.M."/>
            <person name="Kuehl J.V."/>
            <person name="Price M.N."/>
            <person name="Huang J."/>
            <person name="Chakraborty R."/>
            <person name="Arkin A.P."/>
            <person name="Deutschbauer A."/>
        </authorList>
    </citation>
    <scope>NUCLEOTIDE SEQUENCE [LARGE SCALE GENOMIC DNA]</scope>
    <source>
        <strain evidence="2">4G11</strain>
    </source>
</reference>
<dbReference type="Proteomes" id="UP000031843">
    <property type="component" value="Chromosome main"/>
</dbReference>
<dbReference type="KEGG" id="cbw:RR42_m1805"/>
<proteinExistence type="predicted"/>
<keyword evidence="1" id="KW-1133">Transmembrane helix</keyword>
<dbReference type="AlphaFoldDB" id="A0A0C4Y276"/>
<dbReference type="EMBL" id="CP010536">
    <property type="protein sequence ID" value="AJG19202.1"/>
    <property type="molecule type" value="Genomic_DNA"/>
</dbReference>
<sequence>MRQSRASRIRLHRLRFQRPAQFAGFFFAPAGIVMTATYVHRW</sequence>
<protein>
    <submittedName>
        <fullName evidence="2">Uncharacterized protein</fullName>
    </submittedName>
</protein>
<accession>A0A0C4Y276</accession>
<evidence type="ECO:0000313" key="3">
    <source>
        <dbReference type="Proteomes" id="UP000031843"/>
    </source>
</evidence>
<gene>
    <name evidence="2" type="ORF">RR42_m1805</name>
</gene>
<keyword evidence="1" id="KW-0472">Membrane</keyword>
<evidence type="ECO:0000256" key="1">
    <source>
        <dbReference type="SAM" id="Phobius"/>
    </source>
</evidence>
<dbReference type="STRING" id="68895.RR42_m1805"/>
<keyword evidence="1" id="KW-0812">Transmembrane</keyword>
<feature type="transmembrane region" description="Helical" evidence="1">
    <location>
        <begin position="20"/>
        <end position="39"/>
    </location>
</feature>
<keyword evidence="3" id="KW-1185">Reference proteome</keyword>
<name>A0A0C4Y276_9BURK</name>
<evidence type="ECO:0000313" key="2">
    <source>
        <dbReference type="EMBL" id="AJG19202.1"/>
    </source>
</evidence>